<dbReference type="STRING" id="400727.A0A2T7PXA4"/>
<accession>A0A2T7PXA4</accession>
<dbReference type="GO" id="GO:0070888">
    <property type="term" value="F:E-box binding"/>
    <property type="evidence" value="ECO:0007669"/>
    <property type="project" value="TreeGrafter"/>
</dbReference>
<dbReference type="OrthoDB" id="10039134at2759"/>
<feature type="region of interest" description="Disordered" evidence="1">
    <location>
        <begin position="110"/>
        <end position="144"/>
    </location>
</feature>
<feature type="compositionally biased region" description="Basic residues" evidence="1">
    <location>
        <begin position="285"/>
        <end position="297"/>
    </location>
</feature>
<dbReference type="CDD" id="cd11390">
    <property type="entry name" value="bHLH_TS"/>
    <property type="match status" value="1"/>
</dbReference>
<dbReference type="GO" id="GO:0007423">
    <property type="term" value="P:sensory organ development"/>
    <property type="evidence" value="ECO:0007669"/>
    <property type="project" value="TreeGrafter"/>
</dbReference>
<dbReference type="GO" id="GO:0061564">
    <property type="term" value="P:axon development"/>
    <property type="evidence" value="ECO:0007669"/>
    <property type="project" value="TreeGrafter"/>
</dbReference>
<dbReference type="GO" id="GO:0046983">
    <property type="term" value="F:protein dimerization activity"/>
    <property type="evidence" value="ECO:0007669"/>
    <property type="project" value="InterPro"/>
</dbReference>
<dbReference type="InterPro" id="IPR036638">
    <property type="entry name" value="HLH_DNA-bd_sf"/>
</dbReference>
<dbReference type="SUPFAM" id="SSF47459">
    <property type="entry name" value="HLH, helix-loop-helix DNA-binding domain"/>
    <property type="match status" value="1"/>
</dbReference>
<sequence>MILNTTPVTNQRDYIQSLSSAASAGAQYSGDTQYQCQSYSEDPYLYPSHFFGTTADVCDTWTNHRFFVNGDTTTAPLPDSLSPADPVSGHCGGGAAGGDSGQYYSHECEHHQHHHRHYNHHQQHEHQAVHQHTHHHHHQPQQQLHFHGYNGLTTQADLQIHQGACASLESACSAGEGQELRLLVTMGEADRQADKRDLHGQAAFINDAARAGATERERTRMHMLNDAFDELRKVVPKSNLSEHQKLSKIATLRLAIHYISALTATLKSTGAPIQPVQALGVGDRRGRRRGRGGRKRKAVDGGKIRLEAPTSSSSSSSSMSPGGDAAAANVRGVARVNGTPPAFPGVLSVRHSDLCMASTDSSGKGRNSLGFQVCGCADSSGADDVTSGVANSGQCSQFYHQGVRPPRHASVSPAGSAHGPPYSSECGPTEGRFTPDQCNLGGFGTSEAASPPKNAACREYSVHGEGMLSATDFYSRQPNFRVM</sequence>
<feature type="compositionally biased region" description="Basic residues" evidence="1">
    <location>
        <begin position="111"/>
        <end position="121"/>
    </location>
</feature>
<dbReference type="EMBL" id="PZQS01000001">
    <property type="protein sequence ID" value="PVD38055.1"/>
    <property type="molecule type" value="Genomic_DNA"/>
</dbReference>
<keyword evidence="4" id="KW-1185">Reference proteome</keyword>
<evidence type="ECO:0000256" key="1">
    <source>
        <dbReference type="SAM" id="MobiDB-lite"/>
    </source>
</evidence>
<feature type="region of interest" description="Disordered" evidence="1">
    <location>
        <begin position="277"/>
        <end position="326"/>
    </location>
</feature>
<dbReference type="Proteomes" id="UP000245119">
    <property type="component" value="Linkage Group LG1"/>
</dbReference>
<dbReference type="OMA" id="YSHECEH"/>
<dbReference type="AlphaFoldDB" id="A0A2T7PXA4"/>
<feature type="region of interest" description="Disordered" evidence="1">
    <location>
        <begin position="403"/>
        <end position="430"/>
    </location>
</feature>
<dbReference type="Gene3D" id="4.10.280.10">
    <property type="entry name" value="Helix-loop-helix DNA-binding domain"/>
    <property type="match status" value="1"/>
</dbReference>
<dbReference type="PROSITE" id="PS50888">
    <property type="entry name" value="BHLH"/>
    <property type="match status" value="1"/>
</dbReference>
<dbReference type="PANTHER" id="PTHR19290">
    <property type="entry name" value="BASIC HELIX-LOOP-HELIX PROTEIN NEUROGENIN-RELATED"/>
    <property type="match status" value="1"/>
</dbReference>
<name>A0A2T7PXA4_POMCA</name>
<evidence type="ECO:0000313" key="3">
    <source>
        <dbReference type="EMBL" id="PVD38055.1"/>
    </source>
</evidence>
<organism evidence="3 4">
    <name type="scientific">Pomacea canaliculata</name>
    <name type="common">Golden apple snail</name>
    <dbReference type="NCBI Taxonomy" id="400727"/>
    <lineage>
        <taxon>Eukaryota</taxon>
        <taxon>Metazoa</taxon>
        <taxon>Spiralia</taxon>
        <taxon>Lophotrochozoa</taxon>
        <taxon>Mollusca</taxon>
        <taxon>Gastropoda</taxon>
        <taxon>Caenogastropoda</taxon>
        <taxon>Architaenioglossa</taxon>
        <taxon>Ampullarioidea</taxon>
        <taxon>Ampullariidae</taxon>
        <taxon>Pomacea</taxon>
    </lineage>
</organism>
<dbReference type="InterPro" id="IPR011598">
    <property type="entry name" value="bHLH_dom"/>
</dbReference>
<reference evidence="3 4" key="1">
    <citation type="submission" date="2018-04" db="EMBL/GenBank/DDBJ databases">
        <title>The genome of golden apple snail Pomacea canaliculata provides insight into stress tolerance and invasive adaptation.</title>
        <authorList>
            <person name="Liu C."/>
            <person name="Liu B."/>
            <person name="Ren Y."/>
            <person name="Zhang Y."/>
            <person name="Wang H."/>
            <person name="Li S."/>
            <person name="Jiang F."/>
            <person name="Yin L."/>
            <person name="Zhang G."/>
            <person name="Qian W."/>
            <person name="Fan W."/>
        </authorList>
    </citation>
    <scope>NUCLEOTIDE SEQUENCE [LARGE SCALE GENOMIC DNA]</scope>
    <source>
        <strain evidence="3">SZHN2017</strain>
        <tissue evidence="3">Muscle</tissue>
    </source>
</reference>
<dbReference type="Pfam" id="PF00010">
    <property type="entry name" value="HLH"/>
    <property type="match status" value="1"/>
</dbReference>
<comment type="caution">
    <text evidence="3">The sequence shown here is derived from an EMBL/GenBank/DDBJ whole genome shotgun (WGS) entry which is preliminary data.</text>
</comment>
<dbReference type="SMART" id="SM00353">
    <property type="entry name" value="HLH"/>
    <property type="match status" value="1"/>
</dbReference>
<feature type="domain" description="BHLH" evidence="2">
    <location>
        <begin position="208"/>
        <end position="262"/>
    </location>
</feature>
<feature type="compositionally biased region" description="Basic residues" evidence="1">
    <location>
        <begin position="129"/>
        <end position="139"/>
    </location>
</feature>
<evidence type="ECO:0000313" key="4">
    <source>
        <dbReference type="Proteomes" id="UP000245119"/>
    </source>
</evidence>
<dbReference type="InterPro" id="IPR050359">
    <property type="entry name" value="bHLH_transcription_factors"/>
</dbReference>
<dbReference type="GO" id="GO:0045944">
    <property type="term" value="P:positive regulation of transcription by RNA polymerase II"/>
    <property type="evidence" value="ECO:0007669"/>
    <property type="project" value="TreeGrafter"/>
</dbReference>
<evidence type="ECO:0000259" key="2">
    <source>
        <dbReference type="PROSITE" id="PS50888"/>
    </source>
</evidence>
<gene>
    <name evidence="3" type="ORF">C0Q70_00665</name>
</gene>
<feature type="compositionally biased region" description="Low complexity" evidence="1">
    <location>
        <begin position="311"/>
        <end position="326"/>
    </location>
</feature>
<proteinExistence type="predicted"/>
<protein>
    <recommendedName>
        <fullName evidence="2">BHLH domain-containing protein</fullName>
    </recommendedName>
</protein>
<dbReference type="GO" id="GO:0005634">
    <property type="term" value="C:nucleus"/>
    <property type="evidence" value="ECO:0007669"/>
    <property type="project" value="TreeGrafter"/>
</dbReference>
<dbReference type="GO" id="GO:0003700">
    <property type="term" value="F:DNA-binding transcription factor activity"/>
    <property type="evidence" value="ECO:0007669"/>
    <property type="project" value="TreeGrafter"/>
</dbReference>